<dbReference type="InterPro" id="IPR035945">
    <property type="entry name" value="YhaI-like_sf"/>
</dbReference>
<dbReference type="InterPro" id="IPR015058">
    <property type="entry name" value="DUF1878"/>
</dbReference>
<dbReference type="Gene3D" id="1.10.3750.10">
    <property type="entry name" value="YhaI-like"/>
    <property type="match status" value="1"/>
</dbReference>
<dbReference type="Pfam" id="PF08963">
    <property type="entry name" value="DUF1878"/>
    <property type="match status" value="1"/>
</dbReference>
<comment type="caution">
    <text evidence="1">The sequence shown here is derived from an EMBL/GenBank/DDBJ whole genome shotgun (WGS) entry which is preliminary data.</text>
</comment>
<accession>A0ABV8H2A5</accession>
<organism evidence="1 2">
    <name type="scientific">Oceanobacillus longus</name>
    <dbReference type="NCBI Taxonomy" id="930120"/>
    <lineage>
        <taxon>Bacteria</taxon>
        <taxon>Bacillati</taxon>
        <taxon>Bacillota</taxon>
        <taxon>Bacilli</taxon>
        <taxon>Bacillales</taxon>
        <taxon>Bacillaceae</taxon>
        <taxon>Oceanobacillus</taxon>
    </lineage>
</organism>
<dbReference type="Proteomes" id="UP001595772">
    <property type="component" value="Unassembled WGS sequence"/>
</dbReference>
<name>A0ABV8H2A5_9BACI</name>
<evidence type="ECO:0000313" key="1">
    <source>
        <dbReference type="EMBL" id="MFC4024524.1"/>
    </source>
</evidence>
<sequence>MEACNQRNAATSFHIQLLSKIIDLNQYPLIKLIIENNISHEEYNVLMEMVQGLNETYESQKEEGFLDFTSLLIHFAGMLNQKLNPDETIMALKKEGCFPLLMDEFSKILDENDKKYRRR</sequence>
<evidence type="ECO:0000313" key="2">
    <source>
        <dbReference type="Proteomes" id="UP001595772"/>
    </source>
</evidence>
<protein>
    <submittedName>
        <fullName evidence="1">DUF1878 family protein</fullName>
    </submittedName>
</protein>
<dbReference type="RefSeq" id="WP_379497014.1">
    <property type="nucleotide sequence ID" value="NZ_JBHSAO010000008.1"/>
</dbReference>
<dbReference type="SUPFAM" id="SSF109915">
    <property type="entry name" value="Hypothetical protein YhaI"/>
    <property type="match status" value="1"/>
</dbReference>
<proteinExistence type="predicted"/>
<reference evidence="2" key="1">
    <citation type="journal article" date="2019" name="Int. J. Syst. Evol. Microbiol.">
        <title>The Global Catalogue of Microorganisms (GCM) 10K type strain sequencing project: providing services to taxonomists for standard genome sequencing and annotation.</title>
        <authorList>
            <consortium name="The Broad Institute Genomics Platform"/>
            <consortium name="The Broad Institute Genome Sequencing Center for Infectious Disease"/>
            <person name="Wu L."/>
            <person name="Ma J."/>
        </authorList>
    </citation>
    <scope>NUCLEOTIDE SEQUENCE [LARGE SCALE GENOMIC DNA]</scope>
    <source>
        <strain evidence="2">IBRC-M 10703</strain>
    </source>
</reference>
<dbReference type="EMBL" id="JBHSAO010000008">
    <property type="protein sequence ID" value="MFC4024524.1"/>
    <property type="molecule type" value="Genomic_DNA"/>
</dbReference>
<keyword evidence="2" id="KW-1185">Reference proteome</keyword>
<gene>
    <name evidence="1" type="ORF">ACFOUV_12025</name>
</gene>